<proteinExistence type="predicted"/>
<gene>
    <name evidence="1" type="ORF">MAPG_10976</name>
</gene>
<dbReference type="AlphaFoldDB" id="A0A0C4EE12"/>
<accession>A0A0C4EE12</accession>
<dbReference type="EMBL" id="GL876978">
    <property type="protein sequence ID" value="KLU92029.1"/>
    <property type="molecule type" value="Genomic_DNA"/>
</dbReference>
<keyword evidence="3" id="KW-1185">Reference proteome</keyword>
<dbReference type="EnsemblFungi" id="MAPG_10976T0">
    <property type="protein sequence ID" value="MAPG_10976T0"/>
    <property type="gene ID" value="MAPG_10976"/>
</dbReference>
<name>A0A0C4EE12_MAGP6</name>
<reference evidence="1" key="3">
    <citation type="submission" date="2011-03" db="EMBL/GenBank/DDBJ databases">
        <title>Annotation of Magnaporthe poae ATCC 64411.</title>
        <authorList>
            <person name="Ma L.-J."/>
            <person name="Dead R."/>
            <person name="Young S.K."/>
            <person name="Zeng Q."/>
            <person name="Gargeya S."/>
            <person name="Fitzgerald M."/>
            <person name="Haas B."/>
            <person name="Abouelleil A."/>
            <person name="Alvarado L."/>
            <person name="Arachchi H.M."/>
            <person name="Berlin A."/>
            <person name="Brown A."/>
            <person name="Chapman S.B."/>
            <person name="Chen Z."/>
            <person name="Dunbar C."/>
            <person name="Freedman E."/>
            <person name="Gearin G."/>
            <person name="Gellesch M."/>
            <person name="Goldberg J."/>
            <person name="Griggs A."/>
            <person name="Gujja S."/>
            <person name="Heiman D."/>
            <person name="Howarth C."/>
            <person name="Larson L."/>
            <person name="Lui A."/>
            <person name="MacDonald P.J.P."/>
            <person name="Mehta T."/>
            <person name="Montmayeur A."/>
            <person name="Murphy C."/>
            <person name="Neiman D."/>
            <person name="Pearson M."/>
            <person name="Priest M."/>
            <person name="Roberts A."/>
            <person name="Saif S."/>
            <person name="Shea T."/>
            <person name="Shenoy N."/>
            <person name="Sisk P."/>
            <person name="Stolte C."/>
            <person name="Sykes S."/>
            <person name="Yandava C."/>
            <person name="Wortman J."/>
            <person name="Nusbaum C."/>
            <person name="Birren B."/>
        </authorList>
    </citation>
    <scope>NUCLEOTIDE SEQUENCE</scope>
    <source>
        <strain evidence="1">ATCC 64411</strain>
    </source>
</reference>
<dbReference type="VEuPathDB" id="FungiDB:MAPG_10976"/>
<dbReference type="EMBL" id="ADBL01002703">
    <property type="status" value="NOT_ANNOTATED_CDS"/>
    <property type="molecule type" value="Genomic_DNA"/>
</dbReference>
<reference evidence="3" key="1">
    <citation type="submission" date="2010-05" db="EMBL/GenBank/DDBJ databases">
        <title>The genome sequence of Magnaporthe poae strain ATCC 64411.</title>
        <authorList>
            <person name="Ma L.-J."/>
            <person name="Dead R."/>
            <person name="Young S."/>
            <person name="Zeng Q."/>
            <person name="Koehrsen M."/>
            <person name="Alvarado L."/>
            <person name="Berlin A."/>
            <person name="Chapman S.B."/>
            <person name="Chen Z."/>
            <person name="Freedman E."/>
            <person name="Gellesch M."/>
            <person name="Goldberg J."/>
            <person name="Griggs A."/>
            <person name="Gujja S."/>
            <person name="Heilman E.R."/>
            <person name="Heiman D."/>
            <person name="Hepburn T."/>
            <person name="Howarth C."/>
            <person name="Jen D."/>
            <person name="Larson L."/>
            <person name="Mehta T."/>
            <person name="Neiman D."/>
            <person name="Pearson M."/>
            <person name="Roberts A."/>
            <person name="Saif S."/>
            <person name="Shea T."/>
            <person name="Shenoy N."/>
            <person name="Sisk P."/>
            <person name="Stolte C."/>
            <person name="Sykes S."/>
            <person name="Walk T."/>
            <person name="White J."/>
            <person name="Yandava C."/>
            <person name="Haas B."/>
            <person name="Nusbaum C."/>
            <person name="Birren B."/>
        </authorList>
    </citation>
    <scope>NUCLEOTIDE SEQUENCE [LARGE SCALE GENOMIC DNA]</scope>
    <source>
        <strain evidence="3">ATCC 64411 / 73-15</strain>
    </source>
</reference>
<dbReference type="eggNOG" id="ENOG502RKV9">
    <property type="taxonomic scope" value="Eukaryota"/>
</dbReference>
<evidence type="ECO:0000313" key="2">
    <source>
        <dbReference type="EnsemblFungi" id="MAPG_10976T0"/>
    </source>
</evidence>
<evidence type="ECO:0000313" key="3">
    <source>
        <dbReference type="Proteomes" id="UP000011715"/>
    </source>
</evidence>
<reference evidence="2" key="5">
    <citation type="submission" date="2015-06" db="UniProtKB">
        <authorList>
            <consortium name="EnsemblFungi"/>
        </authorList>
    </citation>
    <scope>IDENTIFICATION</scope>
    <source>
        <strain evidence="2">ATCC 64411</strain>
    </source>
</reference>
<reference evidence="2" key="4">
    <citation type="journal article" date="2015" name="G3 (Bethesda)">
        <title>Genome sequences of three phytopathogenic species of the Magnaporthaceae family of fungi.</title>
        <authorList>
            <person name="Okagaki L.H."/>
            <person name="Nunes C.C."/>
            <person name="Sailsbery J."/>
            <person name="Clay B."/>
            <person name="Brown D."/>
            <person name="John T."/>
            <person name="Oh Y."/>
            <person name="Young N."/>
            <person name="Fitzgerald M."/>
            <person name="Haas B.J."/>
            <person name="Zeng Q."/>
            <person name="Young S."/>
            <person name="Adiconis X."/>
            <person name="Fan L."/>
            <person name="Levin J.Z."/>
            <person name="Mitchell T.K."/>
            <person name="Okubara P.A."/>
            <person name="Farman M.L."/>
            <person name="Kohn L.M."/>
            <person name="Birren B."/>
            <person name="Ma L.-J."/>
            <person name="Dean R.A."/>
        </authorList>
    </citation>
    <scope>NUCLEOTIDE SEQUENCE</scope>
    <source>
        <strain evidence="2">ATCC 64411 / 73-15</strain>
    </source>
</reference>
<dbReference type="Proteomes" id="UP000011715">
    <property type="component" value="Unassembled WGS sequence"/>
</dbReference>
<evidence type="ECO:0000313" key="1">
    <source>
        <dbReference type="EMBL" id="KLU92029.1"/>
    </source>
</evidence>
<reference evidence="1" key="2">
    <citation type="submission" date="2010-05" db="EMBL/GenBank/DDBJ databases">
        <title>The Genome Sequence of Magnaporthe poae strain ATCC 64411.</title>
        <authorList>
            <consortium name="The Broad Institute Genome Sequencing Platform"/>
            <consortium name="Broad Institute Genome Sequencing Center for Infectious Disease"/>
            <person name="Ma L.-J."/>
            <person name="Dead R."/>
            <person name="Young S."/>
            <person name="Zeng Q."/>
            <person name="Koehrsen M."/>
            <person name="Alvarado L."/>
            <person name="Berlin A."/>
            <person name="Chapman S.B."/>
            <person name="Chen Z."/>
            <person name="Freedman E."/>
            <person name="Gellesch M."/>
            <person name="Goldberg J."/>
            <person name="Griggs A."/>
            <person name="Gujja S."/>
            <person name="Heilman E.R."/>
            <person name="Heiman D."/>
            <person name="Hepburn T."/>
            <person name="Howarth C."/>
            <person name="Jen D."/>
            <person name="Larson L."/>
            <person name="Mehta T."/>
            <person name="Neiman D."/>
            <person name="Pearson M."/>
            <person name="Roberts A."/>
            <person name="Saif S."/>
            <person name="Shea T."/>
            <person name="Shenoy N."/>
            <person name="Sisk P."/>
            <person name="Stolte C."/>
            <person name="Sykes S."/>
            <person name="Walk T."/>
            <person name="White J."/>
            <person name="Yandava C."/>
            <person name="Haas B."/>
            <person name="Nusbaum C."/>
            <person name="Birren B."/>
        </authorList>
    </citation>
    <scope>NUCLEOTIDE SEQUENCE</scope>
    <source>
        <strain evidence="1">ATCC 64411</strain>
    </source>
</reference>
<protein>
    <submittedName>
        <fullName evidence="1 2">Uncharacterized protein</fullName>
    </submittedName>
</protein>
<sequence length="256" mass="29111">MLFSVGPYRLTRAFIPPIYDTDDRLRDMPGRGWRLRLSDGSNPRQKSPLWDLRWSRRPPLRLEADNNDKTVRQDGSALMRLPVEVRLQIYRLVFGQIRFRWGFLPPDGPLTRCYSAGEFVTPNVDLALLRVCRRMHYEIGDSWLGQVLFFAEDQTSLIHFLDRNPITRRRIRRVVVREHPGVCPMLGTGFHSSASRGHGHSQPWPLDPTVALSLVGTTLDAVPLADALAALPGLQLDVLTVLSNGDPWDGSRRRTA</sequence>
<dbReference type="OrthoDB" id="72726at2759"/>
<organism evidence="2 3">
    <name type="scientific">Magnaporthiopsis poae (strain ATCC 64411 / 73-15)</name>
    <name type="common">Kentucky bluegrass fungus</name>
    <name type="synonym">Magnaporthe poae</name>
    <dbReference type="NCBI Taxonomy" id="644358"/>
    <lineage>
        <taxon>Eukaryota</taxon>
        <taxon>Fungi</taxon>
        <taxon>Dikarya</taxon>
        <taxon>Ascomycota</taxon>
        <taxon>Pezizomycotina</taxon>
        <taxon>Sordariomycetes</taxon>
        <taxon>Sordariomycetidae</taxon>
        <taxon>Magnaporthales</taxon>
        <taxon>Magnaporthaceae</taxon>
        <taxon>Magnaporthiopsis</taxon>
    </lineage>
</organism>